<feature type="transmembrane region" description="Helical" evidence="19">
    <location>
        <begin position="127"/>
        <end position="145"/>
    </location>
</feature>
<dbReference type="FunFam" id="3.30.565.10:FF:000010">
    <property type="entry name" value="Sensor histidine kinase RcsC"/>
    <property type="match status" value="1"/>
</dbReference>
<dbReference type="Gene3D" id="1.10.287.130">
    <property type="match status" value="1"/>
</dbReference>
<dbReference type="InterPro" id="IPR004358">
    <property type="entry name" value="Sig_transdc_His_kin-like_C"/>
</dbReference>
<dbReference type="EMBL" id="QUSW01000001">
    <property type="protein sequence ID" value="RQP26070.1"/>
    <property type="molecule type" value="Genomic_DNA"/>
</dbReference>
<comment type="catalytic activity">
    <reaction evidence="1">
        <text>ATP + protein L-histidine = ADP + protein N-phospho-L-histidine.</text>
        <dbReference type="EC" id="2.7.13.3"/>
    </reaction>
</comment>
<dbReference type="InterPro" id="IPR005467">
    <property type="entry name" value="His_kinase_dom"/>
</dbReference>
<keyword evidence="23" id="KW-1185">Reference proteome</keyword>
<dbReference type="EC" id="2.7.13.3" evidence="3"/>
<dbReference type="InterPro" id="IPR036890">
    <property type="entry name" value="HATPase_C_sf"/>
</dbReference>
<dbReference type="InterPro" id="IPR003661">
    <property type="entry name" value="HisK_dim/P_dom"/>
</dbReference>
<evidence type="ECO:0000256" key="8">
    <source>
        <dbReference type="ARBA" id="ARBA00022741"/>
    </source>
</evidence>
<evidence type="ECO:0000313" key="23">
    <source>
        <dbReference type="Proteomes" id="UP000267464"/>
    </source>
</evidence>
<keyword evidence="7" id="KW-0732">Signal</keyword>
<dbReference type="Proteomes" id="UP000267464">
    <property type="component" value="Unassembled WGS sequence"/>
</dbReference>
<dbReference type="Pfam" id="PF00072">
    <property type="entry name" value="Response_reg"/>
    <property type="match status" value="1"/>
</dbReference>
<dbReference type="CDD" id="cd17546">
    <property type="entry name" value="REC_hyHK_CKI1_RcsC-like"/>
    <property type="match status" value="1"/>
</dbReference>
<dbReference type="InterPro" id="IPR036097">
    <property type="entry name" value="HisK_dim/P_sf"/>
</dbReference>
<evidence type="ECO:0000256" key="18">
    <source>
        <dbReference type="SAM" id="MobiDB-lite"/>
    </source>
</evidence>
<dbReference type="SUPFAM" id="SSF47384">
    <property type="entry name" value="Homodimeric domain of signal transducing histidine kinase"/>
    <property type="match status" value="1"/>
</dbReference>
<dbReference type="InterPro" id="IPR003594">
    <property type="entry name" value="HATPase_dom"/>
</dbReference>
<protein>
    <recommendedName>
        <fullName evidence="16">Virulence sensor protein BvgS</fullName>
        <ecNumber evidence="3">2.7.13.3</ecNumber>
    </recommendedName>
</protein>
<feature type="transmembrane region" description="Helical" evidence="19">
    <location>
        <begin position="151"/>
        <end position="171"/>
    </location>
</feature>
<dbReference type="SMART" id="SM00448">
    <property type="entry name" value="REC"/>
    <property type="match status" value="1"/>
</dbReference>
<evidence type="ECO:0000256" key="14">
    <source>
        <dbReference type="ARBA" id="ARBA00023136"/>
    </source>
</evidence>
<dbReference type="PROSITE" id="PS50109">
    <property type="entry name" value="HIS_KIN"/>
    <property type="match status" value="1"/>
</dbReference>
<dbReference type="SMART" id="SM00388">
    <property type="entry name" value="HisKA"/>
    <property type="match status" value="1"/>
</dbReference>
<evidence type="ECO:0000256" key="17">
    <source>
        <dbReference type="PROSITE-ProRule" id="PRU00169"/>
    </source>
</evidence>
<evidence type="ECO:0000256" key="1">
    <source>
        <dbReference type="ARBA" id="ARBA00000085"/>
    </source>
</evidence>
<keyword evidence="11 19" id="KW-1133">Transmembrane helix</keyword>
<dbReference type="CDD" id="cd16922">
    <property type="entry name" value="HATPase_EvgS-ArcB-TorS-like"/>
    <property type="match status" value="1"/>
</dbReference>
<accession>A0A3N7HUR7</accession>
<dbReference type="CDD" id="cd00082">
    <property type="entry name" value="HisKA"/>
    <property type="match status" value="1"/>
</dbReference>
<dbReference type="GO" id="GO:0000155">
    <property type="term" value="F:phosphorelay sensor kinase activity"/>
    <property type="evidence" value="ECO:0007669"/>
    <property type="project" value="InterPro"/>
</dbReference>
<keyword evidence="13" id="KW-0843">Virulence</keyword>
<comment type="function">
    <text evidence="15">Member of the two-component regulatory system BvgS/BvgA. Phosphorylates BvgA via a four-step phosphorelay in response to environmental signals.</text>
</comment>
<feature type="domain" description="Response regulatory" evidence="21">
    <location>
        <begin position="500"/>
        <end position="617"/>
    </location>
</feature>
<evidence type="ECO:0000256" key="10">
    <source>
        <dbReference type="ARBA" id="ARBA00022840"/>
    </source>
</evidence>
<evidence type="ECO:0000256" key="5">
    <source>
        <dbReference type="ARBA" id="ARBA00022679"/>
    </source>
</evidence>
<keyword evidence="12" id="KW-0902">Two-component regulatory system</keyword>
<keyword evidence="5" id="KW-0808">Transferase</keyword>
<evidence type="ECO:0000259" key="20">
    <source>
        <dbReference type="PROSITE" id="PS50109"/>
    </source>
</evidence>
<feature type="transmembrane region" description="Helical" evidence="19">
    <location>
        <begin position="178"/>
        <end position="195"/>
    </location>
</feature>
<dbReference type="Gene3D" id="3.30.565.10">
    <property type="entry name" value="Histidine kinase-like ATPase, C-terminal domain"/>
    <property type="match status" value="1"/>
</dbReference>
<evidence type="ECO:0000256" key="13">
    <source>
        <dbReference type="ARBA" id="ARBA00023026"/>
    </source>
</evidence>
<dbReference type="SUPFAM" id="SSF55874">
    <property type="entry name" value="ATPase domain of HSP90 chaperone/DNA topoisomerase II/histidine kinase"/>
    <property type="match status" value="1"/>
</dbReference>
<comment type="subcellular location">
    <subcellularLocation>
        <location evidence="2">Membrane</location>
    </subcellularLocation>
</comment>
<evidence type="ECO:0000313" key="22">
    <source>
        <dbReference type="EMBL" id="RQP26070.1"/>
    </source>
</evidence>
<feature type="region of interest" description="Disordered" evidence="18">
    <location>
        <begin position="1"/>
        <end position="33"/>
    </location>
</feature>
<evidence type="ECO:0000259" key="21">
    <source>
        <dbReference type="PROSITE" id="PS50110"/>
    </source>
</evidence>
<dbReference type="PRINTS" id="PR00344">
    <property type="entry name" value="BCTRLSENSOR"/>
</dbReference>
<evidence type="ECO:0000256" key="9">
    <source>
        <dbReference type="ARBA" id="ARBA00022777"/>
    </source>
</evidence>
<dbReference type="AlphaFoldDB" id="A0A3N7HUR7"/>
<proteinExistence type="predicted"/>
<dbReference type="PANTHER" id="PTHR45339">
    <property type="entry name" value="HYBRID SIGNAL TRANSDUCTION HISTIDINE KINASE J"/>
    <property type="match status" value="1"/>
</dbReference>
<feature type="domain" description="Histidine kinase" evidence="20">
    <location>
        <begin position="263"/>
        <end position="479"/>
    </location>
</feature>
<organism evidence="22 23">
    <name type="scientific">Piscinibacter terrae</name>
    <dbReference type="NCBI Taxonomy" id="2496871"/>
    <lineage>
        <taxon>Bacteria</taxon>
        <taxon>Pseudomonadati</taxon>
        <taxon>Pseudomonadota</taxon>
        <taxon>Betaproteobacteria</taxon>
        <taxon>Burkholderiales</taxon>
        <taxon>Sphaerotilaceae</taxon>
        <taxon>Piscinibacter</taxon>
    </lineage>
</organism>
<dbReference type="Pfam" id="PF02518">
    <property type="entry name" value="HATPase_c"/>
    <property type="match status" value="1"/>
</dbReference>
<evidence type="ECO:0000256" key="2">
    <source>
        <dbReference type="ARBA" id="ARBA00004370"/>
    </source>
</evidence>
<keyword evidence="6 19" id="KW-0812">Transmembrane</keyword>
<evidence type="ECO:0000256" key="19">
    <source>
        <dbReference type="SAM" id="Phobius"/>
    </source>
</evidence>
<comment type="caution">
    <text evidence="22">The sequence shown here is derived from an EMBL/GenBank/DDBJ whole genome shotgun (WGS) entry which is preliminary data.</text>
</comment>
<keyword evidence="4 17" id="KW-0597">Phosphoprotein</keyword>
<keyword evidence="14 19" id="KW-0472">Membrane</keyword>
<gene>
    <name evidence="22" type="ORF">DZC73_03220</name>
</gene>
<keyword evidence="10" id="KW-0067">ATP-binding</keyword>
<dbReference type="GO" id="GO:0005524">
    <property type="term" value="F:ATP binding"/>
    <property type="evidence" value="ECO:0007669"/>
    <property type="project" value="UniProtKB-KW"/>
</dbReference>
<dbReference type="GO" id="GO:0016020">
    <property type="term" value="C:membrane"/>
    <property type="evidence" value="ECO:0007669"/>
    <property type="project" value="UniProtKB-SubCell"/>
</dbReference>
<feature type="modified residue" description="4-aspartylphosphate" evidence="17">
    <location>
        <position position="549"/>
    </location>
</feature>
<evidence type="ECO:0000256" key="15">
    <source>
        <dbReference type="ARBA" id="ARBA00058004"/>
    </source>
</evidence>
<evidence type="ECO:0000256" key="11">
    <source>
        <dbReference type="ARBA" id="ARBA00022989"/>
    </source>
</evidence>
<dbReference type="InterPro" id="IPR001789">
    <property type="entry name" value="Sig_transdc_resp-reg_receiver"/>
</dbReference>
<reference evidence="22 23" key="1">
    <citation type="submission" date="2018-08" db="EMBL/GenBank/DDBJ databases">
        <authorList>
            <person name="Khan S.A."/>
            <person name="Jeon C.O."/>
            <person name="Chun B.H."/>
            <person name="Jeong S.E."/>
        </authorList>
    </citation>
    <scope>NUCLEOTIDE SEQUENCE [LARGE SCALE GENOMIC DNA]</scope>
    <source>
        <strain evidence="22 23">S-16</strain>
    </source>
</reference>
<dbReference type="Pfam" id="PF00512">
    <property type="entry name" value="HisKA"/>
    <property type="match status" value="1"/>
</dbReference>
<evidence type="ECO:0000256" key="4">
    <source>
        <dbReference type="ARBA" id="ARBA00022553"/>
    </source>
</evidence>
<evidence type="ECO:0000256" key="16">
    <source>
        <dbReference type="ARBA" id="ARBA00070152"/>
    </source>
</evidence>
<feature type="transmembrane region" description="Helical" evidence="19">
    <location>
        <begin position="62"/>
        <end position="81"/>
    </location>
</feature>
<evidence type="ECO:0000256" key="12">
    <source>
        <dbReference type="ARBA" id="ARBA00023012"/>
    </source>
</evidence>
<name>A0A3N7HUR7_9BURK</name>
<sequence length="626" mass="67681">MSLDMPAGPQPVTTPPEQAPSPPAHSPHPHLHASDAMQHPLERIAEQVDAERVAIIHELTGTPVLAGMAFGALVSVVMWHYTAHAVVVAWMALKVVVGALRFLDTLRFARLAQGTAESTAYWRRRSLALLIVDGLIWGSMGVIFMPPEAPGLRAVMLASLIGIAGVGVFSYAGDWRGCVVFLFTLLLPSMVVQGLRGSAEGWLACLGIVIYLGMMCLEAKRSEARVVEMLRFRFENAWIAEERQHAMRLSEHANAAKSRFLATVSHEMRTPLNGILGMAQMLQRSPLNDEQRSQLEIIHDSSRHLQTVIDDLLDLSRIEFGKLAIDERPFALADMVQEVTGLLGAVAQDKGLAFEVHIDASLPAWVMGDASRIKQVLHNLLGNAIKFTREGEVRLDVSRQDGQLEFVVLDTGDGVPADMRERIFNAFEQGPSAVAHGRSGTGLGLTISRRLARAMGGDVVCTPAADRGACFVFSMPCQTAQAAAGPATKAQATPGGLRGRVLVVDDNPVNAMVATAMLQCAGLEVDIAEDGLAALERMRAGGLSLVLMDCQLPVLDGWEATRRWRRGEPAGEHLPIVALTANAVLGDRERCLQAGMDDYLAKPVEFEAMIAVVTRLLERPTLPQAG</sequence>
<dbReference type="Gene3D" id="3.40.50.2300">
    <property type="match status" value="1"/>
</dbReference>
<evidence type="ECO:0000256" key="7">
    <source>
        <dbReference type="ARBA" id="ARBA00022729"/>
    </source>
</evidence>
<feature type="compositionally biased region" description="Pro residues" evidence="18">
    <location>
        <begin position="8"/>
        <end position="26"/>
    </location>
</feature>
<keyword evidence="8" id="KW-0547">Nucleotide-binding</keyword>
<dbReference type="FunFam" id="1.10.287.130:FF:000004">
    <property type="entry name" value="Ethylene receptor 1"/>
    <property type="match status" value="1"/>
</dbReference>
<keyword evidence="9" id="KW-0418">Kinase</keyword>
<dbReference type="SMART" id="SM00387">
    <property type="entry name" value="HATPase_c"/>
    <property type="match status" value="1"/>
</dbReference>
<dbReference type="InterPro" id="IPR011006">
    <property type="entry name" value="CheY-like_superfamily"/>
</dbReference>
<evidence type="ECO:0000256" key="3">
    <source>
        <dbReference type="ARBA" id="ARBA00012438"/>
    </source>
</evidence>
<evidence type="ECO:0000256" key="6">
    <source>
        <dbReference type="ARBA" id="ARBA00022692"/>
    </source>
</evidence>
<dbReference type="PROSITE" id="PS50110">
    <property type="entry name" value="RESPONSE_REGULATORY"/>
    <property type="match status" value="1"/>
</dbReference>
<reference evidence="22 23" key="2">
    <citation type="submission" date="2018-12" db="EMBL/GenBank/DDBJ databases">
        <title>Rhizobacter gummiphilus sp. nov., a rubber-degrading bacterium isolated from the soil of a botanical garden in Japan.</title>
        <authorList>
            <person name="Shunsuke S.S."/>
        </authorList>
    </citation>
    <scope>NUCLEOTIDE SEQUENCE [LARGE SCALE GENOMIC DNA]</scope>
    <source>
        <strain evidence="22 23">S-16</strain>
    </source>
</reference>
<dbReference type="SUPFAM" id="SSF52172">
    <property type="entry name" value="CheY-like"/>
    <property type="match status" value="1"/>
</dbReference>
<dbReference type="PANTHER" id="PTHR45339:SF1">
    <property type="entry name" value="HYBRID SIGNAL TRANSDUCTION HISTIDINE KINASE J"/>
    <property type="match status" value="1"/>
</dbReference>
<feature type="transmembrane region" description="Helical" evidence="19">
    <location>
        <begin position="87"/>
        <end position="106"/>
    </location>
</feature>